<gene>
    <name evidence="1" type="ORF">BE15_06365</name>
</gene>
<accession>A0A150QJD4</accession>
<comment type="caution">
    <text evidence="1">The sequence shown here is derived from an EMBL/GenBank/DDBJ whole genome shotgun (WGS) entry which is preliminary data.</text>
</comment>
<sequence>MTRECSGGDPGSGRNRRRIWSELLPLEVVRAPRTLALLRRHGLELSVAVRPETAAGLPDLAAACADAGVAVAVWPMIEDEAGRWASAGNAAAFGAFVARLLEVLDARGLAAAEVVFDLEPPIEHVRRALAGGRGALELLCGGRAGAGVGPLWRDAERAYAGVAAALHARGVATSAAIVPLVLADGPSRGWERLLGTPVSAPPWGRVGAMLYTSLLEGYSRGALGRADAVALLASGCRAAVRRFGSRAGVSLGAVGTGALGGEPVYRSPDELREDVAVAVAAGVPDLALFDLGGVLARPPADAWLEAFVSPPMDARLPRATLRARGVAAAAALVGRAAGCARRSD</sequence>
<dbReference type="RefSeq" id="WP_061609363.1">
    <property type="nucleotide sequence ID" value="NZ_JEMA01000594.1"/>
</dbReference>
<name>A0A150QJD4_SORCE</name>
<organism evidence="1 2">
    <name type="scientific">Sorangium cellulosum</name>
    <name type="common">Polyangium cellulosum</name>
    <dbReference type="NCBI Taxonomy" id="56"/>
    <lineage>
        <taxon>Bacteria</taxon>
        <taxon>Pseudomonadati</taxon>
        <taxon>Myxococcota</taxon>
        <taxon>Polyangia</taxon>
        <taxon>Polyangiales</taxon>
        <taxon>Polyangiaceae</taxon>
        <taxon>Sorangium</taxon>
    </lineage>
</organism>
<protein>
    <submittedName>
        <fullName evidence="1">Uncharacterized protein</fullName>
    </submittedName>
</protein>
<dbReference type="OrthoDB" id="5508020at2"/>
<evidence type="ECO:0000313" key="2">
    <source>
        <dbReference type="Proteomes" id="UP000075260"/>
    </source>
</evidence>
<dbReference type="AlphaFoldDB" id="A0A150QJD4"/>
<reference evidence="1 2" key="1">
    <citation type="submission" date="2014-02" db="EMBL/GenBank/DDBJ databases">
        <title>The small core and large imbalanced accessory genome model reveals a collaborative survival strategy of Sorangium cellulosum strains in nature.</title>
        <authorList>
            <person name="Han K."/>
            <person name="Peng R."/>
            <person name="Blom J."/>
            <person name="Li Y.-Z."/>
        </authorList>
    </citation>
    <scope>NUCLEOTIDE SEQUENCE [LARGE SCALE GENOMIC DNA]</scope>
    <source>
        <strain evidence="1 2">So0008-312</strain>
    </source>
</reference>
<proteinExistence type="predicted"/>
<dbReference type="EMBL" id="JEMA01000594">
    <property type="protein sequence ID" value="KYF68074.1"/>
    <property type="molecule type" value="Genomic_DNA"/>
</dbReference>
<evidence type="ECO:0000313" key="1">
    <source>
        <dbReference type="EMBL" id="KYF68074.1"/>
    </source>
</evidence>
<dbReference type="Proteomes" id="UP000075260">
    <property type="component" value="Unassembled WGS sequence"/>
</dbReference>